<name>A0A919RHP6_9ACTN</name>
<dbReference type="Proteomes" id="UP000606172">
    <property type="component" value="Unassembled WGS sequence"/>
</dbReference>
<dbReference type="NCBIfam" id="TIGR00778">
    <property type="entry name" value="ahpD_dom"/>
    <property type="match status" value="1"/>
</dbReference>
<protein>
    <submittedName>
        <fullName evidence="2">Alkyl hydroperoxide reductase AhpD</fullName>
    </submittedName>
</protein>
<dbReference type="RefSeq" id="WP_204024737.1">
    <property type="nucleotide sequence ID" value="NZ_BOOW01000014.1"/>
</dbReference>
<gene>
    <name evidence="2" type="ORF">Ssi02_23870</name>
</gene>
<keyword evidence="3" id="KW-1185">Reference proteome</keyword>
<dbReference type="AlphaFoldDB" id="A0A919RHP6"/>
<evidence type="ECO:0000259" key="1">
    <source>
        <dbReference type="Pfam" id="PF02627"/>
    </source>
</evidence>
<reference evidence="2" key="1">
    <citation type="submission" date="2021-01" db="EMBL/GenBank/DDBJ databases">
        <title>Whole genome shotgun sequence of Sinosporangium siamense NBRC 109515.</title>
        <authorList>
            <person name="Komaki H."/>
            <person name="Tamura T."/>
        </authorList>
    </citation>
    <scope>NUCLEOTIDE SEQUENCE</scope>
    <source>
        <strain evidence="2">NBRC 109515</strain>
    </source>
</reference>
<dbReference type="Gene3D" id="1.20.1290.10">
    <property type="entry name" value="AhpD-like"/>
    <property type="match status" value="1"/>
</dbReference>
<dbReference type="SUPFAM" id="SSF69118">
    <property type="entry name" value="AhpD-like"/>
    <property type="match status" value="1"/>
</dbReference>
<dbReference type="InterPro" id="IPR029032">
    <property type="entry name" value="AhpD-like"/>
</dbReference>
<accession>A0A919RHP6</accession>
<dbReference type="PANTHER" id="PTHR34846:SF7">
    <property type="entry name" value="BLL7811 PROTEIN"/>
    <property type="match status" value="1"/>
</dbReference>
<organism evidence="2 3">
    <name type="scientific">Sinosporangium siamense</name>
    <dbReference type="NCBI Taxonomy" id="1367973"/>
    <lineage>
        <taxon>Bacteria</taxon>
        <taxon>Bacillati</taxon>
        <taxon>Actinomycetota</taxon>
        <taxon>Actinomycetes</taxon>
        <taxon>Streptosporangiales</taxon>
        <taxon>Streptosporangiaceae</taxon>
        <taxon>Sinosporangium</taxon>
    </lineage>
</organism>
<proteinExistence type="predicted"/>
<evidence type="ECO:0000313" key="2">
    <source>
        <dbReference type="EMBL" id="GII92156.1"/>
    </source>
</evidence>
<dbReference type="InterPro" id="IPR004675">
    <property type="entry name" value="AhpD_core"/>
</dbReference>
<dbReference type="PANTHER" id="PTHR34846">
    <property type="entry name" value="4-CARBOXYMUCONOLACTONE DECARBOXYLASE FAMILY PROTEIN (AFU_ORTHOLOGUE AFUA_6G11590)"/>
    <property type="match status" value="1"/>
</dbReference>
<sequence length="152" mass="16854">MKTRLNAAAHAKDAYAAFVSLDRFVRQSGLPDSTYELVKLRVSQINGCGYCVDLHSHEMRNAGETHQRLFSVGAWREAPWFTDAERAALALAEEGTRLADRGETTPDEVWQEAAKHYDRATLSALVIAIATINGLNRIGVTTRMTPGSHRTR</sequence>
<evidence type="ECO:0000313" key="3">
    <source>
        <dbReference type="Proteomes" id="UP000606172"/>
    </source>
</evidence>
<dbReference type="EMBL" id="BOOW01000014">
    <property type="protein sequence ID" value="GII92156.1"/>
    <property type="molecule type" value="Genomic_DNA"/>
</dbReference>
<comment type="caution">
    <text evidence="2">The sequence shown here is derived from an EMBL/GenBank/DDBJ whole genome shotgun (WGS) entry which is preliminary data.</text>
</comment>
<feature type="domain" description="Carboxymuconolactone decarboxylase-like" evidence="1">
    <location>
        <begin position="13"/>
        <end position="94"/>
    </location>
</feature>
<dbReference type="Pfam" id="PF02627">
    <property type="entry name" value="CMD"/>
    <property type="match status" value="1"/>
</dbReference>
<dbReference type="InterPro" id="IPR003779">
    <property type="entry name" value="CMD-like"/>
</dbReference>
<dbReference type="GO" id="GO:0051920">
    <property type="term" value="F:peroxiredoxin activity"/>
    <property type="evidence" value="ECO:0007669"/>
    <property type="project" value="InterPro"/>
</dbReference>